<proteinExistence type="predicted"/>
<sequence>MPYNPHAKTYYRPLEAALRWCNLSAHEEQILAEAAQSPAFQPHPCFLRWPCLQANTEKILDAIHNGELRYGCLGTTVTAGTFIESHSLTVRHTDLKSWMSDYYPDQKPSFLFDAFERKIHSGITLDAFQVIKAEHDSLVKKMESQCAECQFNAQKVDKSPGIDLVDAASSVPSERSEKTNLNIIGSLLDLLLGKSPSGTPYSRFETQSAVISSLVAHHTGRLGITKRTLERKFAAARQSLGTGSALPPIR</sequence>
<dbReference type="RefSeq" id="WP_039562159.1">
    <property type="nucleotide sequence ID" value="NZ_FTMC01000020.1"/>
</dbReference>
<protein>
    <submittedName>
        <fullName evidence="1">Uncharacterized protein</fullName>
    </submittedName>
</protein>
<accession>A0A1N7A4H5</accession>
<dbReference type="AlphaFoldDB" id="A0A1N7A4H5"/>
<gene>
    <name evidence="1" type="ORF">SAMN05421672_12021</name>
</gene>
<evidence type="ECO:0000313" key="1">
    <source>
        <dbReference type="EMBL" id="SIR33958.1"/>
    </source>
</evidence>
<dbReference type="EMBL" id="FTMC01000020">
    <property type="protein sequence ID" value="SIR33958.1"/>
    <property type="molecule type" value="Genomic_DNA"/>
</dbReference>
<evidence type="ECO:0000313" key="2">
    <source>
        <dbReference type="Proteomes" id="UP000186079"/>
    </source>
</evidence>
<reference evidence="1 2" key="1">
    <citation type="submission" date="2017-01" db="EMBL/GenBank/DDBJ databases">
        <authorList>
            <person name="Mah S.A."/>
            <person name="Swanson W.J."/>
            <person name="Moy G.W."/>
            <person name="Vacquier V.D."/>
        </authorList>
    </citation>
    <scope>NUCLEOTIDE SEQUENCE [LARGE SCALE GENOMIC DNA]</scope>
    <source>
        <strain evidence="1 2">ATCC 29606</strain>
    </source>
</reference>
<dbReference type="Proteomes" id="UP000186079">
    <property type="component" value="Unassembled WGS sequence"/>
</dbReference>
<organism evidence="1 2">
    <name type="scientific">Pseudomonas flexibilis</name>
    <dbReference type="NCBI Taxonomy" id="706570"/>
    <lineage>
        <taxon>Bacteria</taxon>
        <taxon>Pseudomonadati</taxon>
        <taxon>Pseudomonadota</taxon>
        <taxon>Gammaproteobacteria</taxon>
        <taxon>Pseudomonadales</taxon>
        <taxon>Pseudomonadaceae</taxon>
        <taxon>Pseudomonas</taxon>
    </lineage>
</organism>
<name>A0A1N7A4H5_9PSED</name>